<dbReference type="GO" id="GO:0042597">
    <property type="term" value="C:periplasmic space"/>
    <property type="evidence" value="ECO:0007669"/>
    <property type="project" value="UniProtKB-ARBA"/>
</dbReference>
<dbReference type="Pfam" id="PF00496">
    <property type="entry name" value="SBP_bac_5"/>
    <property type="match status" value="1"/>
</dbReference>
<dbReference type="SUPFAM" id="SSF53850">
    <property type="entry name" value="Periplasmic binding protein-like II"/>
    <property type="match status" value="1"/>
</dbReference>
<accession>A0A3E0H2Y2</accession>
<feature type="chain" id="PRO_5039281264" evidence="1">
    <location>
        <begin position="24"/>
        <end position="556"/>
    </location>
</feature>
<keyword evidence="4" id="KW-1185">Reference proteome</keyword>
<dbReference type="InterPro" id="IPR030678">
    <property type="entry name" value="Peptide/Ni-bd"/>
</dbReference>
<dbReference type="OrthoDB" id="9764591at2"/>
<dbReference type="Proteomes" id="UP000256269">
    <property type="component" value="Unassembled WGS sequence"/>
</dbReference>
<dbReference type="PIRSF" id="PIRSF002741">
    <property type="entry name" value="MppA"/>
    <property type="match status" value="1"/>
</dbReference>
<dbReference type="AlphaFoldDB" id="A0A3E0H2Y2"/>
<proteinExistence type="predicted"/>
<dbReference type="EMBL" id="QUNO01000015">
    <property type="protein sequence ID" value="REH37216.1"/>
    <property type="molecule type" value="Genomic_DNA"/>
</dbReference>
<dbReference type="PROSITE" id="PS51257">
    <property type="entry name" value="PROKAR_LIPOPROTEIN"/>
    <property type="match status" value="1"/>
</dbReference>
<reference evidence="3 4" key="1">
    <citation type="submission" date="2018-08" db="EMBL/GenBank/DDBJ databases">
        <title>Genomic Encyclopedia of Archaeal and Bacterial Type Strains, Phase II (KMG-II): from individual species to whole genera.</title>
        <authorList>
            <person name="Goeker M."/>
        </authorList>
    </citation>
    <scope>NUCLEOTIDE SEQUENCE [LARGE SCALE GENOMIC DNA]</scope>
    <source>
        <strain evidence="3 4">DSM 45791</strain>
    </source>
</reference>
<protein>
    <submittedName>
        <fullName evidence="3">Peptide/nickel transport system substrate-binding protein</fullName>
    </submittedName>
</protein>
<dbReference type="CDD" id="cd08509">
    <property type="entry name" value="PBP2_TmCBP_oligosaccharides_like"/>
    <property type="match status" value="1"/>
</dbReference>
<dbReference type="Gene3D" id="3.90.76.10">
    <property type="entry name" value="Dipeptide-binding Protein, Domain 1"/>
    <property type="match status" value="1"/>
</dbReference>
<dbReference type="PANTHER" id="PTHR30290">
    <property type="entry name" value="PERIPLASMIC BINDING COMPONENT OF ABC TRANSPORTER"/>
    <property type="match status" value="1"/>
</dbReference>
<dbReference type="Gene3D" id="3.40.190.10">
    <property type="entry name" value="Periplasmic binding protein-like II"/>
    <property type="match status" value="1"/>
</dbReference>
<organism evidence="3 4">
    <name type="scientific">Kutzneria buriramensis</name>
    <dbReference type="NCBI Taxonomy" id="1045776"/>
    <lineage>
        <taxon>Bacteria</taxon>
        <taxon>Bacillati</taxon>
        <taxon>Actinomycetota</taxon>
        <taxon>Actinomycetes</taxon>
        <taxon>Pseudonocardiales</taxon>
        <taxon>Pseudonocardiaceae</taxon>
        <taxon>Kutzneria</taxon>
    </lineage>
</organism>
<evidence type="ECO:0000313" key="4">
    <source>
        <dbReference type="Proteomes" id="UP000256269"/>
    </source>
</evidence>
<dbReference type="GO" id="GO:0015833">
    <property type="term" value="P:peptide transport"/>
    <property type="evidence" value="ECO:0007669"/>
    <property type="project" value="TreeGrafter"/>
</dbReference>
<evidence type="ECO:0000259" key="2">
    <source>
        <dbReference type="Pfam" id="PF00496"/>
    </source>
</evidence>
<dbReference type="RefSeq" id="WP_116179355.1">
    <property type="nucleotide sequence ID" value="NZ_CP144375.1"/>
</dbReference>
<evidence type="ECO:0000313" key="3">
    <source>
        <dbReference type="EMBL" id="REH37216.1"/>
    </source>
</evidence>
<dbReference type="InterPro" id="IPR039424">
    <property type="entry name" value="SBP_5"/>
</dbReference>
<dbReference type="GO" id="GO:0043190">
    <property type="term" value="C:ATP-binding cassette (ABC) transporter complex"/>
    <property type="evidence" value="ECO:0007669"/>
    <property type="project" value="InterPro"/>
</dbReference>
<keyword evidence="1" id="KW-0732">Signal</keyword>
<evidence type="ECO:0000256" key="1">
    <source>
        <dbReference type="SAM" id="SignalP"/>
    </source>
</evidence>
<dbReference type="PANTHER" id="PTHR30290:SF82">
    <property type="entry name" value="ABC-TYPE DIPEPTIDE_OLIGOPEPTIDE TRANSPORT SYSTEM, PERIPLASMIC COMPONENT"/>
    <property type="match status" value="1"/>
</dbReference>
<comment type="caution">
    <text evidence="3">The sequence shown here is derived from an EMBL/GenBank/DDBJ whole genome shotgun (WGS) entry which is preliminary data.</text>
</comment>
<feature type="signal peptide" evidence="1">
    <location>
        <begin position="1"/>
        <end position="23"/>
    </location>
</feature>
<name>A0A3E0H2Y2_9PSEU</name>
<sequence>MRVSRRVVFAVAGSIMAASALTACGGGSTAKGNADGVLKVGMPNGPQTDNNNPFLSSSAGASLGYRRMIFEPLTMWNSAKPADKAKPWLATDWSWSADYKTLNLTTRDNVKWSDGQAFSADDVAYTFNLLKSTPALNNNGIKFGDITASGTNKLTVTFPTPQFVNQVKILSDIPIVAKHQWSSISDPATDPVKQPVGTGPYTLKSFTPQTVTLDVRDSYWQDLPKVKEIQYTSYTDNNAQTTALATGACEWSFVFIPNYKAVYTSKDPAHYQIYFPPSLGVHGLWFNTTKAPYDDPTLRQAISMVINRDDIFNQGEAGYFYPAVTSPTGIPTPAGESFIAPDYKGQTVKVDVAGAKAKLTAAGYTYDGNTLKDKTGKPVTLNLSDPAGWSDYQTDLEIIKDNVSKIGITATVDKANQDTWTKDIDTGTFDSAMHWTDSGATPYQMFASIMDGALYKPVGTPGVNGNYGRFQNQQATDALNTYVNATDDATRATALNQIQKIMVEQQPMIPTSAANVGGEYSTKNWVGWPSTSDEYAPGQPTLINAEDIVLHLRPAS</sequence>
<gene>
    <name evidence="3" type="ORF">BCF44_115220</name>
</gene>
<dbReference type="InterPro" id="IPR000914">
    <property type="entry name" value="SBP_5_dom"/>
</dbReference>
<dbReference type="GO" id="GO:1904680">
    <property type="term" value="F:peptide transmembrane transporter activity"/>
    <property type="evidence" value="ECO:0007669"/>
    <property type="project" value="TreeGrafter"/>
</dbReference>
<feature type="domain" description="Solute-binding protein family 5" evidence="2">
    <location>
        <begin position="85"/>
        <end position="448"/>
    </location>
</feature>
<dbReference type="Gene3D" id="3.10.105.10">
    <property type="entry name" value="Dipeptide-binding Protein, Domain 3"/>
    <property type="match status" value="1"/>
</dbReference>